<protein>
    <submittedName>
        <fullName evidence="1">Sugar dehydrogenase complex small subunit</fullName>
    </submittedName>
</protein>
<accession>A0AAU8ASY0</accession>
<dbReference type="EMBL" id="CP123388">
    <property type="protein sequence ID" value="XCC97454.1"/>
    <property type="molecule type" value="Genomic_DNA"/>
</dbReference>
<reference evidence="1" key="1">
    <citation type="submission" date="2023-02" db="EMBL/GenBank/DDBJ databases">
        <title>Description and genomic characterization of Salipiger bruguierae sp. nov., isolated from the sediment of mangrove plant Bruguiera sexangula.</title>
        <authorList>
            <person name="Long M."/>
        </authorList>
    </citation>
    <scope>NUCLEOTIDE SEQUENCE</scope>
    <source>
        <strain evidence="1">H15</strain>
        <plasmid evidence="1">unnamed3</plasmid>
    </source>
</reference>
<dbReference type="InterPro" id="IPR024651">
    <property type="entry name" value="FAD-SLDH_ssu"/>
</dbReference>
<dbReference type="InterPro" id="IPR006311">
    <property type="entry name" value="TAT_signal"/>
</dbReference>
<evidence type="ECO:0000313" key="1">
    <source>
        <dbReference type="EMBL" id="XCC97454.1"/>
    </source>
</evidence>
<gene>
    <name evidence="1" type="ORF">PVT71_27090</name>
</gene>
<name>A0AAU8ASY0_9RHOB</name>
<dbReference type="PROSITE" id="PS51318">
    <property type="entry name" value="TAT"/>
    <property type="match status" value="1"/>
</dbReference>
<dbReference type="AlphaFoldDB" id="A0AAU8ASY0"/>
<dbReference type="Pfam" id="PF12318">
    <property type="entry name" value="FAD-SLDH"/>
    <property type="match status" value="1"/>
</dbReference>
<geneLocation type="plasmid" evidence="1">
    <name>unnamed3</name>
</geneLocation>
<proteinExistence type="predicted"/>
<keyword evidence="1" id="KW-0614">Plasmid</keyword>
<dbReference type="RefSeq" id="WP_353476345.1">
    <property type="nucleotide sequence ID" value="NZ_CP123388.1"/>
</dbReference>
<organism evidence="1">
    <name type="scientific">Alloyangia sp. H15</name>
    <dbReference type="NCBI Taxonomy" id="3029062"/>
    <lineage>
        <taxon>Bacteria</taxon>
        <taxon>Pseudomonadati</taxon>
        <taxon>Pseudomonadota</taxon>
        <taxon>Alphaproteobacteria</taxon>
        <taxon>Rhodobacterales</taxon>
        <taxon>Roseobacteraceae</taxon>
        <taxon>Alloyangia</taxon>
    </lineage>
</organism>
<sequence length="172" mass="18969">MNSRTDLPRASRRQLLFGTAAVFATLATPGALRAALSAGAEEKFLSASQLLVNHHLDPAVGARIARFASATYPDLEQMLDAIIDTAAARDAREVEQFFEDLPEGPLRDFAYWVIQTWYTGSSSFERGATLFTYEEALLYQPTLDMVAIPSFGFSAPNGWGNDLYPLTDLPRF</sequence>